<sequence>MRTLFQVDVREIEAQASSFAPIALADMEGVRLMNRTDTKFMLPLHQLPHLLTALQPHYAWLEIDGNRLCTYETLYFDTDELRFYHDHRTRRLNRYKIRQRHYVQSNLTFTEVKLKNNKGRTIKTRIPNASRPGMGFDEASAAFLMQNTGYETAHLRPVLWVNYTRLTLVSQTTAERLTIDLDVRFRNGTQQRGYPQVVIAELKQDALKASEFLKLMKQYRLREGSLSKYCLGLISLDHTLKQNLFKPKLKQLHKLLADDAPVATPLYA</sequence>
<dbReference type="OrthoDB" id="148766at2"/>
<dbReference type="InterPro" id="IPR018966">
    <property type="entry name" value="VTC_domain"/>
</dbReference>
<dbReference type="AlphaFoldDB" id="A0A368JEA5"/>
<evidence type="ECO:0000259" key="1">
    <source>
        <dbReference type="Pfam" id="PF09359"/>
    </source>
</evidence>
<dbReference type="InterPro" id="IPR042267">
    <property type="entry name" value="VTC_sf"/>
</dbReference>
<evidence type="ECO:0000313" key="2">
    <source>
        <dbReference type="EMBL" id="RCR66009.1"/>
    </source>
</evidence>
<dbReference type="RefSeq" id="WP_114409580.1">
    <property type="nucleotide sequence ID" value="NZ_QOWE01000032.1"/>
</dbReference>
<dbReference type="CDD" id="cd07750">
    <property type="entry name" value="PolyPPase_VTC_like"/>
    <property type="match status" value="1"/>
</dbReference>
<reference evidence="2 3" key="1">
    <citation type="submission" date="2018-07" db="EMBL/GenBank/DDBJ databases">
        <title>Genome analysis of Larkinella rosea.</title>
        <authorList>
            <person name="Zhou Z."/>
            <person name="Wang G."/>
        </authorList>
    </citation>
    <scope>NUCLEOTIDE SEQUENCE [LARGE SCALE GENOMIC DNA]</scope>
    <source>
        <strain evidence="3">zzj9</strain>
    </source>
</reference>
<dbReference type="EMBL" id="QOWE01000032">
    <property type="protein sequence ID" value="RCR66009.1"/>
    <property type="molecule type" value="Genomic_DNA"/>
</dbReference>
<dbReference type="Proteomes" id="UP000253383">
    <property type="component" value="Unassembled WGS sequence"/>
</dbReference>
<name>A0A368JEA5_9BACT</name>
<accession>A0A368JEA5</accession>
<proteinExistence type="predicted"/>
<organism evidence="2 3">
    <name type="scientific">Larkinella punicea</name>
    <dbReference type="NCBI Taxonomy" id="2315727"/>
    <lineage>
        <taxon>Bacteria</taxon>
        <taxon>Pseudomonadati</taxon>
        <taxon>Bacteroidota</taxon>
        <taxon>Cytophagia</taxon>
        <taxon>Cytophagales</taxon>
        <taxon>Spirosomataceae</taxon>
        <taxon>Larkinella</taxon>
    </lineage>
</organism>
<evidence type="ECO:0000313" key="3">
    <source>
        <dbReference type="Proteomes" id="UP000253383"/>
    </source>
</evidence>
<dbReference type="Pfam" id="PF09359">
    <property type="entry name" value="VTC"/>
    <property type="match status" value="1"/>
</dbReference>
<gene>
    <name evidence="2" type="ORF">DUE52_28930</name>
</gene>
<dbReference type="Gene3D" id="3.20.100.30">
    <property type="entry name" value="VTC, catalytic tunnel domain"/>
    <property type="match status" value="1"/>
</dbReference>
<keyword evidence="3" id="KW-1185">Reference proteome</keyword>
<protein>
    <submittedName>
        <fullName evidence="2">VTC domain-containing protein</fullName>
    </submittedName>
</protein>
<feature type="domain" description="VTC" evidence="1">
    <location>
        <begin position="34"/>
        <end position="235"/>
    </location>
</feature>
<comment type="caution">
    <text evidence="2">The sequence shown here is derived from an EMBL/GenBank/DDBJ whole genome shotgun (WGS) entry which is preliminary data.</text>
</comment>
<dbReference type="GO" id="GO:0006799">
    <property type="term" value="P:polyphosphate biosynthetic process"/>
    <property type="evidence" value="ECO:0007669"/>
    <property type="project" value="UniProtKB-ARBA"/>
</dbReference>